<sequence length="268" mass="30945">MAYMTGNLSRRLRSSNPKPKLCLTSQPCVVEVVTSNFHEIVLDETKERDESDKGNESSLFMGKDFAVRFPDSLERTGANMVQFILGHGVMAKKAFKDFRVTQIVTNQVYRLEELLHKIEEHTGRILIRQRHTLIGDMRRQRISELRPRQIITYLTKEQADGSQCDHLKGILDNDLFLLEERLQQLIKGSAKALQNLLVSDDKMKRDQKQLSELLLENERFVLSAVQLELWQTLTAMRRRATQFQISSIILRAELTKTLSEESCPRSLS</sequence>
<evidence type="ECO:0000313" key="2">
    <source>
        <dbReference type="Proteomes" id="UP001249851"/>
    </source>
</evidence>
<dbReference type="EMBL" id="JARQWQ010000019">
    <property type="protein sequence ID" value="KAK2565622.1"/>
    <property type="molecule type" value="Genomic_DNA"/>
</dbReference>
<proteinExistence type="predicted"/>
<accession>A0AAD9V985</accession>
<gene>
    <name evidence="1" type="ORF">P5673_010750</name>
</gene>
<dbReference type="Proteomes" id="UP001249851">
    <property type="component" value="Unassembled WGS sequence"/>
</dbReference>
<name>A0AAD9V985_ACRCE</name>
<reference evidence="1" key="1">
    <citation type="journal article" date="2023" name="G3 (Bethesda)">
        <title>Whole genome assembly and annotation of the endangered Caribbean coral Acropora cervicornis.</title>
        <authorList>
            <person name="Selwyn J.D."/>
            <person name="Vollmer S.V."/>
        </authorList>
    </citation>
    <scope>NUCLEOTIDE SEQUENCE</scope>
    <source>
        <strain evidence="1">K2</strain>
    </source>
</reference>
<organism evidence="1 2">
    <name type="scientific">Acropora cervicornis</name>
    <name type="common">Staghorn coral</name>
    <dbReference type="NCBI Taxonomy" id="6130"/>
    <lineage>
        <taxon>Eukaryota</taxon>
        <taxon>Metazoa</taxon>
        <taxon>Cnidaria</taxon>
        <taxon>Anthozoa</taxon>
        <taxon>Hexacorallia</taxon>
        <taxon>Scleractinia</taxon>
        <taxon>Astrocoeniina</taxon>
        <taxon>Acroporidae</taxon>
        <taxon>Acropora</taxon>
    </lineage>
</organism>
<dbReference type="AlphaFoldDB" id="A0AAD9V985"/>
<evidence type="ECO:0000313" key="1">
    <source>
        <dbReference type="EMBL" id="KAK2565622.1"/>
    </source>
</evidence>
<reference evidence="1" key="2">
    <citation type="journal article" date="2023" name="Science">
        <title>Genomic signatures of disease resistance in endangered staghorn corals.</title>
        <authorList>
            <person name="Vollmer S.V."/>
            <person name="Selwyn J.D."/>
            <person name="Despard B.A."/>
            <person name="Roesel C.L."/>
        </authorList>
    </citation>
    <scope>NUCLEOTIDE SEQUENCE</scope>
    <source>
        <strain evidence="1">K2</strain>
    </source>
</reference>
<keyword evidence="2" id="KW-1185">Reference proteome</keyword>
<comment type="caution">
    <text evidence="1">The sequence shown here is derived from an EMBL/GenBank/DDBJ whole genome shotgun (WGS) entry which is preliminary data.</text>
</comment>
<protein>
    <submittedName>
        <fullName evidence="1">Uncharacterized protein</fullName>
    </submittedName>
</protein>